<name>A0A5N5EN04_9ACTN</name>
<gene>
    <name evidence="11" type="ORF">F5983_12040</name>
</gene>
<evidence type="ECO:0000256" key="1">
    <source>
        <dbReference type="ARBA" id="ARBA00000085"/>
    </source>
</evidence>
<evidence type="ECO:0000256" key="2">
    <source>
        <dbReference type="ARBA" id="ARBA00012438"/>
    </source>
</evidence>
<feature type="transmembrane region" description="Helical" evidence="9">
    <location>
        <begin position="52"/>
        <end position="73"/>
    </location>
</feature>
<comment type="caution">
    <text evidence="11">The sequence shown here is derived from an EMBL/GenBank/DDBJ whole genome shotgun (WGS) entry which is preliminary data.</text>
</comment>
<dbReference type="InterPro" id="IPR050482">
    <property type="entry name" value="Sensor_HK_TwoCompSys"/>
</dbReference>
<accession>A0A5N5EN04</accession>
<dbReference type="GO" id="GO:0005524">
    <property type="term" value="F:ATP binding"/>
    <property type="evidence" value="ECO:0007669"/>
    <property type="project" value="UniProtKB-KW"/>
</dbReference>
<reference evidence="11 12" key="1">
    <citation type="submission" date="2019-09" db="EMBL/GenBank/DDBJ databases">
        <authorList>
            <person name="Liu P."/>
        </authorList>
    </citation>
    <scope>NUCLEOTIDE SEQUENCE [LARGE SCALE GENOMIC DNA]</scope>
    <source>
        <strain evidence="11 12">TRM68085</strain>
    </source>
</reference>
<feature type="domain" description="Signal transduction histidine kinase subgroup 3 dimerisation and phosphoacceptor" evidence="10">
    <location>
        <begin position="215"/>
        <end position="280"/>
    </location>
</feature>
<keyword evidence="4" id="KW-0808">Transferase</keyword>
<dbReference type="GO" id="GO:0046983">
    <property type="term" value="F:protein dimerization activity"/>
    <property type="evidence" value="ECO:0007669"/>
    <property type="project" value="InterPro"/>
</dbReference>
<organism evidence="11 12">
    <name type="scientific">Streptomyces arboris</name>
    <dbReference type="NCBI Taxonomy" id="2600619"/>
    <lineage>
        <taxon>Bacteria</taxon>
        <taxon>Bacillati</taxon>
        <taxon>Actinomycetota</taxon>
        <taxon>Actinomycetes</taxon>
        <taxon>Kitasatosporales</taxon>
        <taxon>Streptomycetaceae</taxon>
        <taxon>Streptomyces</taxon>
    </lineage>
</organism>
<evidence type="ECO:0000256" key="6">
    <source>
        <dbReference type="ARBA" id="ARBA00022777"/>
    </source>
</evidence>
<dbReference type="AlphaFoldDB" id="A0A5N5EN04"/>
<evidence type="ECO:0000256" key="8">
    <source>
        <dbReference type="ARBA" id="ARBA00023012"/>
    </source>
</evidence>
<dbReference type="RefSeq" id="WP_151510309.1">
    <property type="nucleotide sequence ID" value="NZ_JBMVCA010000029.1"/>
</dbReference>
<evidence type="ECO:0000259" key="10">
    <source>
        <dbReference type="Pfam" id="PF07730"/>
    </source>
</evidence>
<dbReference type="Gene3D" id="1.20.5.1930">
    <property type="match status" value="1"/>
</dbReference>
<keyword evidence="9" id="KW-0472">Membrane</keyword>
<keyword evidence="3" id="KW-0597">Phosphoprotein</keyword>
<feature type="transmembrane region" description="Helical" evidence="9">
    <location>
        <begin position="108"/>
        <end position="139"/>
    </location>
</feature>
<dbReference type="PANTHER" id="PTHR24421">
    <property type="entry name" value="NITRATE/NITRITE SENSOR PROTEIN NARX-RELATED"/>
    <property type="match status" value="1"/>
</dbReference>
<sequence>MRLLAPLIGRRARLRWLHLIIGGALLMPYFLVGTVLVSMAGGGAGLFSSVPAQLAAFACALPMVAVSGFFPLVRPLSVAAARALCGVPPALLADGPARTRQARVRTTAWFTLHLGLGGIVSGITLALTPFALAVMGLPFSAALRDSWLAAGSSVLVEPWALALAPLAGLAMLVAMALVAAGAGELLARRVPVLLGPTPEDRLAAAERRAADLAVRNRLARELHDSVGHALSAVTLQAGAARRVLDRDPEFVRRALTAIEETTRRTVGELDAVVGLLRRDEEPGDGDAAYGPGLDALDGLLAHCGVPVAYEREGDPGDPRVVVPVVSREAYRIVQEGLSNVLRHGGGGTSPVRLLIAVRERELEIVMENPPGERPAVVRPGGGRGLRGIAERAALLGGRSEAGPYEGTDGSTWRLAVRLPLTAHGEERS</sequence>
<keyword evidence="9" id="KW-1133">Transmembrane helix</keyword>
<dbReference type="GO" id="GO:0000155">
    <property type="term" value="F:phosphorelay sensor kinase activity"/>
    <property type="evidence" value="ECO:0007669"/>
    <property type="project" value="InterPro"/>
</dbReference>
<keyword evidence="12" id="KW-1185">Reference proteome</keyword>
<comment type="catalytic activity">
    <reaction evidence="1">
        <text>ATP + protein L-histidine = ADP + protein N-phospho-L-histidine.</text>
        <dbReference type="EC" id="2.7.13.3"/>
    </reaction>
</comment>
<evidence type="ECO:0000256" key="5">
    <source>
        <dbReference type="ARBA" id="ARBA00022741"/>
    </source>
</evidence>
<evidence type="ECO:0000313" key="12">
    <source>
        <dbReference type="Proteomes" id="UP000326907"/>
    </source>
</evidence>
<dbReference type="GO" id="GO:0016020">
    <property type="term" value="C:membrane"/>
    <property type="evidence" value="ECO:0007669"/>
    <property type="project" value="InterPro"/>
</dbReference>
<keyword evidence="9" id="KW-0812">Transmembrane</keyword>
<dbReference type="EMBL" id="VYUA01000008">
    <property type="protein sequence ID" value="KAB2592358.1"/>
    <property type="molecule type" value="Genomic_DNA"/>
</dbReference>
<dbReference type="Gene3D" id="3.30.565.10">
    <property type="entry name" value="Histidine kinase-like ATPase, C-terminal domain"/>
    <property type="match status" value="1"/>
</dbReference>
<feature type="transmembrane region" description="Helical" evidence="9">
    <location>
        <begin position="159"/>
        <end position="180"/>
    </location>
</feature>
<dbReference type="InterPro" id="IPR036890">
    <property type="entry name" value="HATPase_C_sf"/>
</dbReference>
<dbReference type="Pfam" id="PF07730">
    <property type="entry name" value="HisKA_3"/>
    <property type="match status" value="1"/>
</dbReference>
<dbReference type="EC" id="2.7.13.3" evidence="2"/>
<keyword evidence="5" id="KW-0547">Nucleotide-binding</keyword>
<feature type="transmembrane region" description="Helical" evidence="9">
    <location>
        <begin position="16"/>
        <end position="40"/>
    </location>
</feature>
<evidence type="ECO:0000256" key="4">
    <source>
        <dbReference type="ARBA" id="ARBA00022679"/>
    </source>
</evidence>
<dbReference type="InterPro" id="IPR011712">
    <property type="entry name" value="Sig_transdc_His_kin_sub3_dim/P"/>
</dbReference>
<keyword evidence="6 11" id="KW-0418">Kinase</keyword>
<evidence type="ECO:0000256" key="7">
    <source>
        <dbReference type="ARBA" id="ARBA00022840"/>
    </source>
</evidence>
<protein>
    <recommendedName>
        <fullName evidence="2">histidine kinase</fullName>
        <ecNumber evidence="2">2.7.13.3</ecNumber>
    </recommendedName>
</protein>
<evidence type="ECO:0000256" key="3">
    <source>
        <dbReference type="ARBA" id="ARBA00022553"/>
    </source>
</evidence>
<dbReference type="PANTHER" id="PTHR24421:SF10">
    <property type="entry name" value="NITRATE_NITRITE SENSOR PROTEIN NARQ"/>
    <property type="match status" value="1"/>
</dbReference>
<dbReference type="Proteomes" id="UP000326907">
    <property type="component" value="Unassembled WGS sequence"/>
</dbReference>
<proteinExistence type="predicted"/>
<keyword evidence="8" id="KW-0902">Two-component regulatory system</keyword>
<keyword evidence="7" id="KW-0067">ATP-binding</keyword>
<evidence type="ECO:0000313" key="11">
    <source>
        <dbReference type="EMBL" id="KAB2592358.1"/>
    </source>
</evidence>
<evidence type="ECO:0000256" key="9">
    <source>
        <dbReference type="SAM" id="Phobius"/>
    </source>
</evidence>